<reference evidence="1 2" key="2">
    <citation type="journal article" date="2001" name="Plasmid">
        <title>Discoveries within the Seven Plasmid Array of Bacillus megaterium QM B1551.</title>
        <authorList>
            <person name="Kunnimalaiyaan M."/>
            <person name="Zhou Y."/>
            <person name="Scholle M."/>
            <person name="Baisa G.A."/>
            <person name="Vary P.S."/>
        </authorList>
    </citation>
    <scope>NUCLEOTIDE SEQUENCE [LARGE SCALE GENOMIC DNA]</scope>
    <source>
        <strain evidence="2">ATCC 12872 / QMB1551</strain>
        <plasmid evidence="1 2">pBM100</plasmid>
    </source>
</reference>
<reference evidence="1 2" key="4">
    <citation type="journal article" date="2011" name="J. Bacteriol.">
        <title>Genome sequences of the biotechnologically important Bacillus megaterium strains QM B1551 and DSM319.</title>
        <authorList>
            <person name="Eppinger M."/>
            <person name="Bunk B."/>
            <person name="Johns M.A."/>
            <person name="Edirisinghe J.N."/>
            <person name="Kutumbaka K.K."/>
            <person name="Koenig S.S."/>
            <person name="Huot Creasy H."/>
            <person name="Rosovitz M.J."/>
            <person name="Riley D.R."/>
            <person name="Daugherty S."/>
            <person name="Martin M."/>
            <person name="Elbourne L.D."/>
            <person name="Paulsen I."/>
            <person name="Biedendieck R."/>
            <person name="Braun C."/>
            <person name="Grayburn S."/>
            <person name="Dhingra S."/>
            <person name="Lukyanchuk V."/>
            <person name="Ball B."/>
            <person name="Ul-Qamar R."/>
            <person name="Seibel J."/>
            <person name="Bremer E."/>
            <person name="Jahn D."/>
            <person name="Ravel J."/>
            <person name="Vary P.S."/>
        </authorList>
    </citation>
    <scope>NUCLEOTIDE SEQUENCE [LARGE SCALE GENOMIC DNA]</scope>
    <source>
        <strain evidence="2">ATCC 12872 / QMB1551</strain>
        <plasmid evidence="1">pBM100</plasmid>
    </source>
</reference>
<geneLocation type="plasmid" evidence="1 2">
    <name>pBM100</name>
</geneLocation>
<reference key="3">
    <citation type="submission" date="2010-04" db="EMBL/GenBank/DDBJ databases">
        <title>Genome sequences of the industrial vitamin B12-producers B. megaterium QM B1551 and DSM319 reveal new insights into the Bacillus genome evolution and pan-genome structure.</title>
        <authorList>
            <person name="Eppinger M."/>
            <person name="Bunk B."/>
            <person name="Johns M.A."/>
            <person name="Edirisinghe J.N."/>
            <person name="Kutumbaka K.K."/>
            <person name="Riley D.R."/>
            <person name="Creasy H.H."/>
            <person name="Koenig S.S.K."/>
            <person name="Galens K."/>
            <person name="Orvis J."/>
            <person name="Creasy T."/>
            <person name="Biedendieck R."/>
            <person name="Braun C."/>
            <person name="Grayburn S."/>
            <person name="Jahn D."/>
            <person name="Ravel J."/>
            <person name="Vary P.S."/>
        </authorList>
    </citation>
    <scope>NUCLEOTIDE SEQUENCE</scope>
    <source>
        <strain>QM B1551</strain>
    </source>
</reference>
<dbReference type="AlphaFoldDB" id="D5E383"/>
<reference evidence="1 2" key="1">
    <citation type="journal article" date="1997" name="Plasmid">
        <title>Replicons of the Indigenous Plasmids of Bacillus megaterium QM B1551.</title>
        <authorList>
            <person name="Stevenson D.M."/>
            <person name="Zhou Y."/>
            <person name="Mueller K."/>
            <person name="Jablonski L."/>
            <person name="Vary P.S."/>
        </authorList>
    </citation>
    <scope>NUCLEOTIDE SEQUENCE [LARGE SCALE GENOMIC DNA]</scope>
    <source>
        <strain evidence="2">ATCC 12872 / QMB1551</strain>
        <plasmid evidence="1 2">pBM100</plasmid>
    </source>
</reference>
<dbReference type="HOGENOM" id="CLU_1064192_0_0_9"/>
<dbReference type="EMBL" id="CP001984">
    <property type="protein sequence ID" value="ADE72258.1"/>
    <property type="molecule type" value="Genomic_DNA"/>
</dbReference>
<sequence length="261" mass="30375">MSLGEGWTIRKTQLQNKFSRRNVDAAWKELAIKQYAVGFSAYVDGKKDYFYAVSDIPISQANFELLVIEQINLLQSQGKNVMTLSVIQHSPLEITEKISDVQNVHQIQNKQISSDVRSVQHSVYNTERTPINKKETNEKLTNEKISSSPRDFIDDKLREKYNNVPFDEVKSEMLNDTVIVDTNKQYKSLLEYRLKHWKPKQTKRKRVVRNARKEMVPKWLQTNDENAVAEDLPVNNDFEAEKEKMKAELMQLDAELKAGNR</sequence>
<accession>D5E383</accession>
<gene>
    <name evidence="1" type="ordered locus">BMQ_pBM10002</name>
</gene>
<proteinExistence type="predicted"/>
<dbReference type="Proteomes" id="UP000000935">
    <property type="component" value="Plasmid pBM100"/>
</dbReference>
<organism evidence="1 2">
    <name type="scientific">Priestia megaterium (strain ATCC 12872 / QMB1551)</name>
    <name type="common">Bacillus megaterium</name>
    <dbReference type="NCBI Taxonomy" id="545693"/>
    <lineage>
        <taxon>Bacteria</taxon>
        <taxon>Bacillati</taxon>
        <taxon>Bacillota</taxon>
        <taxon>Bacilli</taxon>
        <taxon>Bacillales</taxon>
        <taxon>Bacillaceae</taxon>
        <taxon>Priestia</taxon>
    </lineage>
</organism>
<protein>
    <submittedName>
        <fullName evidence="1">Replication protein</fullName>
    </submittedName>
</protein>
<keyword evidence="1" id="KW-0614">Plasmid</keyword>
<evidence type="ECO:0000313" key="1">
    <source>
        <dbReference type="EMBL" id="ADE72258.1"/>
    </source>
</evidence>
<keyword evidence="2" id="KW-1185">Reference proteome</keyword>
<evidence type="ECO:0000313" key="2">
    <source>
        <dbReference type="Proteomes" id="UP000000935"/>
    </source>
</evidence>
<name>D5E383_PRIM1</name>
<dbReference type="KEGG" id="bmq:BMQ_pBM10002"/>